<keyword evidence="2" id="KW-1185">Reference proteome</keyword>
<comment type="caution">
    <text evidence="1">The sequence shown here is derived from an EMBL/GenBank/DDBJ whole genome shotgun (WGS) entry which is preliminary data.</text>
</comment>
<evidence type="ECO:0000313" key="2">
    <source>
        <dbReference type="Proteomes" id="UP000031668"/>
    </source>
</evidence>
<sequence>MSDTWVFCFIEDENQRTTDKKTVYSPQIPITDMYYFDVIIAVPSTRKRNQNILTCKCPFPLYGPRCQYKKGCVNCAEQTSNKVHYRGLCRIGWSGKECKQRECFKGFCLHGGNY</sequence>
<gene>
    <name evidence="1" type="ORF">RF11_15187</name>
</gene>
<dbReference type="AlphaFoldDB" id="A0A0C2JTF2"/>
<organism evidence="1 2">
    <name type="scientific">Thelohanellus kitauei</name>
    <name type="common">Myxosporean</name>
    <dbReference type="NCBI Taxonomy" id="669202"/>
    <lineage>
        <taxon>Eukaryota</taxon>
        <taxon>Metazoa</taxon>
        <taxon>Cnidaria</taxon>
        <taxon>Myxozoa</taxon>
        <taxon>Myxosporea</taxon>
        <taxon>Bivalvulida</taxon>
        <taxon>Platysporina</taxon>
        <taxon>Myxobolidae</taxon>
        <taxon>Thelohanellus</taxon>
    </lineage>
</organism>
<dbReference type="EMBL" id="JWZT01001146">
    <property type="protein sequence ID" value="KII72678.1"/>
    <property type="molecule type" value="Genomic_DNA"/>
</dbReference>
<accession>A0A0C2JTF2</accession>
<name>A0A0C2JTF2_THEKT</name>
<protein>
    <submittedName>
        <fullName evidence="1">Uncharacterized protein</fullName>
    </submittedName>
</protein>
<dbReference type="Proteomes" id="UP000031668">
    <property type="component" value="Unassembled WGS sequence"/>
</dbReference>
<proteinExistence type="predicted"/>
<evidence type="ECO:0000313" key="1">
    <source>
        <dbReference type="EMBL" id="KII72678.1"/>
    </source>
</evidence>
<reference evidence="1 2" key="1">
    <citation type="journal article" date="2014" name="Genome Biol. Evol.">
        <title>The genome of the myxosporean Thelohanellus kitauei shows adaptations to nutrient acquisition within its fish host.</title>
        <authorList>
            <person name="Yang Y."/>
            <person name="Xiong J."/>
            <person name="Zhou Z."/>
            <person name="Huo F."/>
            <person name="Miao W."/>
            <person name="Ran C."/>
            <person name="Liu Y."/>
            <person name="Zhang J."/>
            <person name="Feng J."/>
            <person name="Wang M."/>
            <person name="Wang M."/>
            <person name="Wang L."/>
            <person name="Yao B."/>
        </authorList>
    </citation>
    <scope>NUCLEOTIDE SEQUENCE [LARGE SCALE GENOMIC DNA]</scope>
    <source>
        <strain evidence="1">Wuqing</strain>
    </source>
</reference>